<accession>A0A7T8KBG0</accession>
<proteinExistence type="predicted"/>
<organism evidence="1 2">
    <name type="scientific">Caligus rogercresseyi</name>
    <name type="common">Sea louse</name>
    <dbReference type="NCBI Taxonomy" id="217165"/>
    <lineage>
        <taxon>Eukaryota</taxon>
        <taxon>Metazoa</taxon>
        <taxon>Ecdysozoa</taxon>
        <taxon>Arthropoda</taxon>
        <taxon>Crustacea</taxon>
        <taxon>Multicrustacea</taxon>
        <taxon>Hexanauplia</taxon>
        <taxon>Copepoda</taxon>
        <taxon>Siphonostomatoida</taxon>
        <taxon>Caligidae</taxon>
        <taxon>Caligus</taxon>
    </lineage>
</organism>
<gene>
    <name evidence="1" type="ORF">FKW44_005068</name>
</gene>
<keyword evidence="2" id="KW-1185">Reference proteome</keyword>
<evidence type="ECO:0000313" key="2">
    <source>
        <dbReference type="Proteomes" id="UP000595437"/>
    </source>
</evidence>
<sequence>MSTPAQSVWIELHQPMLVVGSSSPPILRPVASQWRKNSLPTSQLKFLQLQTPVAQSL</sequence>
<dbReference type="EMBL" id="CP045892">
    <property type="protein sequence ID" value="QQP52810.1"/>
    <property type="molecule type" value="Genomic_DNA"/>
</dbReference>
<protein>
    <submittedName>
        <fullName evidence="1">Uncharacterized protein</fullName>
    </submittedName>
</protein>
<dbReference type="Proteomes" id="UP000595437">
    <property type="component" value="Chromosome 3"/>
</dbReference>
<evidence type="ECO:0000313" key="1">
    <source>
        <dbReference type="EMBL" id="QQP52810.1"/>
    </source>
</evidence>
<reference evidence="2" key="1">
    <citation type="submission" date="2021-01" db="EMBL/GenBank/DDBJ databases">
        <title>Caligus Genome Assembly.</title>
        <authorList>
            <person name="Gallardo-Escarate C."/>
        </authorList>
    </citation>
    <scope>NUCLEOTIDE SEQUENCE [LARGE SCALE GENOMIC DNA]</scope>
</reference>
<dbReference type="AlphaFoldDB" id="A0A7T8KBG0"/>
<name>A0A7T8KBG0_CALRO</name>